<dbReference type="Proteomes" id="UP000219482">
    <property type="component" value="Unassembled WGS sequence"/>
</dbReference>
<evidence type="ECO:0000313" key="1">
    <source>
        <dbReference type="EMBL" id="SOD98776.1"/>
    </source>
</evidence>
<proteinExistence type="predicted"/>
<evidence type="ECO:0000313" key="2">
    <source>
        <dbReference type="Proteomes" id="UP000219482"/>
    </source>
</evidence>
<organism evidence="1 2">
    <name type="scientific">Blastococcus haudaquaticus</name>
    <dbReference type="NCBI Taxonomy" id="1938745"/>
    <lineage>
        <taxon>Bacteria</taxon>
        <taxon>Bacillati</taxon>
        <taxon>Actinomycetota</taxon>
        <taxon>Actinomycetes</taxon>
        <taxon>Geodermatophilales</taxon>
        <taxon>Geodermatophilaceae</taxon>
        <taxon>Blastococcus</taxon>
    </lineage>
</organism>
<name>A0A286GUC6_9ACTN</name>
<protein>
    <submittedName>
        <fullName evidence="1">Uncharacterized protein</fullName>
    </submittedName>
</protein>
<sequence length="66" mass="7366">MVNVEGSQLVLTPSVTGLQTNLLHSGLRNVLALLDELGLQGWEVTAVREDEYWLKKPIPEGHSRAW</sequence>
<accession>A0A286GUC6</accession>
<dbReference type="EMBL" id="OCNK01000002">
    <property type="protein sequence ID" value="SOD98776.1"/>
    <property type="molecule type" value="Genomic_DNA"/>
</dbReference>
<reference evidence="2" key="1">
    <citation type="submission" date="2017-09" db="EMBL/GenBank/DDBJ databases">
        <authorList>
            <person name="Varghese N."/>
            <person name="Submissions S."/>
        </authorList>
    </citation>
    <scope>NUCLEOTIDE SEQUENCE [LARGE SCALE GENOMIC DNA]</scope>
    <source>
        <strain evidence="2">DSM 44270</strain>
    </source>
</reference>
<gene>
    <name evidence="1" type="ORF">SAMN06272739_2029</name>
</gene>
<dbReference type="AlphaFoldDB" id="A0A286GUC6"/>
<keyword evidence="2" id="KW-1185">Reference proteome</keyword>